<dbReference type="GO" id="GO:0030295">
    <property type="term" value="F:protein kinase activator activity"/>
    <property type="evidence" value="ECO:0007669"/>
    <property type="project" value="TreeGrafter"/>
</dbReference>
<dbReference type="CDD" id="cd00130">
    <property type="entry name" value="PAS"/>
    <property type="match status" value="2"/>
</dbReference>
<dbReference type="InterPro" id="IPR035965">
    <property type="entry name" value="PAS-like_dom_sf"/>
</dbReference>
<sequence length="502" mass="56820">MTLPSGLSTAAIASVMLQASLDCIIAIDQHNVVVEWNPAAERTFSFTRAEAVGRNLSSLIIPPKYREAHERGMQRYLDTRIPHLVNHRVQVEAQRRNGEIFPCEIAFHPLEVDGHSFFAAYLRDLTEERRINHERSQLAMVAEASTDFIAFSDLNNRLMYINAAGRKLVGYEGAIPAHAQLSDVVHPDDRDVLTQQIWPQVREEGSWAGEMRLIHQGTGAVIDVHRTIFTVYDPVTKVATGYATVTRDIRERKRIEQERLAWQVNLETQVAERTRELNELNAELDAFNYSISHDLRAPIRHMTGFASLLRRSLLAENREKSDQYLSMIEQAASRMALLVEALLRLAQQARQPLRRGTVNLSKLAREVREELAPELVQRQVDWTGGALPVVLGDETLLRQVLLNLMSNAVKYTRMRERALIDVRARREAAEWVIEVRDNGVGFDPQYSGKLFGVFQRLHGEQEFEGIGVGLANVQRIVKRHGGRVWATAVLGEGATFSFTLPV</sequence>
<feature type="domain" description="Histidine kinase" evidence="7">
    <location>
        <begin position="290"/>
        <end position="502"/>
    </location>
</feature>
<dbReference type="GO" id="GO:0007234">
    <property type="term" value="P:osmosensory signaling via phosphorelay pathway"/>
    <property type="evidence" value="ECO:0007669"/>
    <property type="project" value="TreeGrafter"/>
</dbReference>
<protein>
    <recommendedName>
        <fullName evidence="2">histidine kinase</fullName>
        <ecNumber evidence="2">2.7.13.3</ecNumber>
    </recommendedName>
</protein>
<dbReference type="SMART" id="SM00387">
    <property type="entry name" value="HATPase_c"/>
    <property type="match status" value="1"/>
</dbReference>
<dbReference type="Gene3D" id="1.10.287.130">
    <property type="match status" value="1"/>
</dbReference>
<dbReference type="InterPro" id="IPR003661">
    <property type="entry name" value="HisK_dim/P_dom"/>
</dbReference>
<dbReference type="InterPro" id="IPR013767">
    <property type="entry name" value="PAS_fold"/>
</dbReference>
<dbReference type="SMART" id="SM00388">
    <property type="entry name" value="HisKA"/>
    <property type="match status" value="1"/>
</dbReference>
<evidence type="ECO:0000259" key="7">
    <source>
        <dbReference type="PROSITE" id="PS50109"/>
    </source>
</evidence>
<dbReference type="SUPFAM" id="SSF47384">
    <property type="entry name" value="Homodimeric domain of signal transducing histidine kinase"/>
    <property type="match status" value="1"/>
</dbReference>
<dbReference type="NCBIfam" id="TIGR00229">
    <property type="entry name" value="sensory_box"/>
    <property type="match status" value="2"/>
</dbReference>
<dbReference type="Pfam" id="PF00512">
    <property type="entry name" value="HisKA"/>
    <property type="match status" value="1"/>
</dbReference>
<dbReference type="InterPro" id="IPR036890">
    <property type="entry name" value="HATPase_C_sf"/>
</dbReference>
<evidence type="ECO:0000313" key="10">
    <source>
        <dbReference type="Proteomes" id="UP000603865"/>
    </source>
</evidence>
<evidence type="ECO:0000256" key="5">
    <source>
        <dbReference type="ARBA" id="ARBA00022777"/>
    </source>
</evidence>
<evidence type="ECO:0000313" key="9">
    <source>
        <dbReference type="EMBL" id="GGR03118.1"/>
    </source>
</evidence>
<organism evidence="9 10">
    <name type="scientific">Deinococcus ruber</name>
    <dbReference type="NCBI Taxonomy" id="1848197"/>
    <lineage>
        <taxon>Bacteria</taxon>
        <taxon>Thermotogati</taxon>
        <taxon>Deinococcota</taxon>
        <taxon>Deinococci</taxon>
        <taxon>Deinococcales</taxon>
        <taxon>Deinococcaceae</taxon>
        <taxon>Deinococcus</taxon>
    </lineage>
</organism>
<evidence type="ECO:0000256" key="6">
    <source>
        <dbReference type="ARBA" id="ARBA00023136"/>
    </source>
</evidence>
<dbReference type="InterPro" id="IPR000014">
    <property type="entry name" value="PAS"/>
</dbReference>
<evidence type="ECO:0000256" key="1">
    <source>
        <dbReference type="ARBA" id="ARBA00000085"/>
    </source>
</evidence>
<dbReference type="Pfam" id="PF02518">
    <property type="entry name" value="HATPase_c"/>
    <property type="match status" value="1"/>
</dbReference>
<reference evidence="9" key="2">
    <citation type="submission" date="2020-09" db="EMBL/GenBank/DDBJ databases">
        <authorList>
            <person name="Sun Q."/>
            <person name="Ohkuma M."/>
        </authorList>
    </citation>
    <scope>NUCLEOTIDE SEQUENCE</scope>
    <source>
        <strain evidence="9">JCM 31311</strain>
    </source>
</reference>
<comment type="caution">
    <text evidence="9">The sequence shown here is derived from an EMBL/GenBank/DDBJ whole genome shotgun (WGS) entry which is preliminary data.</text>
</comment>
<dbReference type="InterPro" id="IPR050351">
    <property type="entry name" value="BphY/WalK/GraS-like"/>
</dbReference>
<dbReference type="GO" id="GO:0006355">
    <property type="term" value="P:regulation of DNA-templated transcription"/>
    <property type="evidence" value="ECO:0007669"/>
    <property type="project" value="InterPro"/>
</dbReference>
<dbReference type="GO" id="GO:0016020">
    <property type="term" value="C:membrane"/>
    <property type="evidence" value="ECO:0007669"/>
    <property type="project" value="UniProtKB-SubCell"/>
</dbReference>
<dbReference type="PANTHER" id="PTHR42878:SF15">
    <property type="entry name" value="BACTERIOPHYTOCHROME"/>
    <property type="match status" value="1"/>
</dbReference>
<feature type="domain" description="PAS" evidence="8">
    <location>
        <begin position="16"/>
        <end position="80"/>
    </location>
</feature>
<evidence type="ECO:0000256" key="2">
    <source>
        <dbReference type="ARBA" id="ARBA00012438"/>
    </source>
</evidence>
<evidence type="ECO:0000256" key="3">
    <source>
        <dbReference type="ARBA" id="ARBA00022553"/>
    </source>
</evidence>
<reference evidence="9" key="1">
    <citation type="journal article" date="2014" name="Int. J. Syst. Evol. Microbiol.">
        <title>Complete genome sequence of Corynebacterium casei LMG S-19264T (=DSM 44701T), isolated from a smear-ripened cheese.</title>
        <authorList>
            <consortium name="US DOE Joint Genome Institute (JGI-PGF)"/>
            <person name="Walter F."/>
            <person name="Albersmeier A."/>
            <person name="Kalinowski J."/>
            <person name="Ruckert C."/>
        </authorList>
    </citation>
    <scope>NUCLEOTIDE SEQUENCE</scope>
    <source>
        <strain evidence="9">JCM 31311</strain>
    </source>
</reference>
<accession>A0A918C329</accession>
<dbReference type="EMBL" id="BMQL01000006">
    <property type="protein sequence ID" value="GGR03118.1"/>
    <property type="molecule type" value="Genomic_DNA"/>
</dbReference>
<dbReference type="PROSITE" id="PS50109">
    <property type="entry name" value="HIS_KIN"/>
    <property type="match status" value="1"/>
</dbReference>
<dbReference type="SUPFAM" id="SSF55874">
    <property type="entry name" value="ATPase domain of HSP90 chaperone/DNA topoisomerase II/histidine kinase"/>
    <property type="match status" value="1"/>
</dbReference>
<keyword evidence="4" id="KW-0808">Transferase</keyword>
<proteinExistence type="predicted"/>
<dbReference type="PROSITE" id="PS50112">
    <property type="entry name" value="PAS"/>
    <property type="match status" value="2"/>
</dbReference>
<keyword evidence="5" id="KW-0418">Kinase</keyword>
<dbReference type="Gene3D" id="3.30.565.10">
    <property type="entry name" value="Histidine kinase-like ATPase, C-terminal domain"/>
    <property type="match status" value="1"/>
</dbReference>
<dbReference type="InterPro" id="IPR003594">
    <property type="entry name" value="HATPase_dom"/>
</dbReference>
<keyword evidence="6" id="KW-0472">Membrane</keyword>
<name>A0A918C329_9DEIO</name>
<dbReference type="InterPro" id="IPR036097">
    <property type="entry name" value="HisK_dim/P_sf"/>
</dbReference>
<evidence type="ECO:0000259" key="8">
    <source>
        <dbReference type="PROSITE" id="PS50112"/>
    </source>
</evidence>
<dbReference type="AlphaFoldDB" id="A0A918C329"/>
<feature type="domain" description="PAS" evidence="8">
    <location>
        <begin position="134"/>
        <end position="204"/>
    </location>
</feature>
<comment type="catalytic activity">
    <reaction evidence="1">
        <text>ATP + protein L-histidine = ADP + protein N-phospho-L-histidine.</text>
        <dbReference type="EC" id="2.7.13.3"/>
    </reaction>
</comment>
<evidence type="ECO:0000256" key="4">
    <source>
        <dbReference type="ARBA" id="ARBA00022679"/>
    </source>
</evidence>
<dbReference type="InterPro" id="IPR004358">
    <property type="entry name" value="Sig_transdc_His_kin-like_C"/>
</dbReference>
<dbReference type="SMART" id="SM00091">
    <property type="entry name" value="PAS"/>
    <property type="match status" value="2"/>
</dbReference>
<dbReference type="PANTHER" id="PTHR42878">
    <property type="entry name" value="TWO-COMPONENT HISTIDINE KINASE"/>
    <property type="match status" value="1"/>
</dbReference>
<keyword evidence="10" id="KW-1185">Reference proteome</keyword>
<dbReference type="RefSeq" id="WP_189088961.1">
    <property type="nucleotide sequence ID" value="NZ_BMQL01000006.1"/>
</dbReference>
<dbReference type="Proteomes" id="UP000603865">
    <property type="component" value="Unassembled WGS sequence"/>
</dbReference>
<dbReference type="EC" id="2.7.13.3" evidence="2"/>
<dbReference type="SUPFAM" id="SSF55785">
    <property type="entry name" value="PYP-like sensor domain (PAS domain)"/>
    <property type="match status" value="2"/>
</dbReference>
<dbReference type="InterPro" id="IPR005467">
    <property type="entry name" value="His_kinase_dom"/>
</dbReference>
<dbReference type="Pfam" id="PF00989">
    <property type="entry name" value="PAS"/>
    <property type="match status" value="2"/>
</dbReference>
<dbReference type="CDD" id="cd00082">
    <property type="entry name" value="HisKA"/>
    <property type="match status" value="1"/>
</dbReference>
<keyword evidence="3" id="KW-0597">Phosphoprotein</keyword>
<dbReference type="FunFam" id="3.30.565.10:FF:000006">
    <property type="entry name" value="Sensor histidine kinase WalK"/>
    <property type="match status" value="1"/>
</dbReference>
<dbReference type="GO" id="GO:0000155">
    <property type="term" value="F:phosphorelay sensor kinase activity"/>
    <property type="evidence" value="ECO:0007669"/>
    <property type="project" value="InterPro"/>
</dbReference>
<dbReference type="Gene3D" id="3.30.450.20">
    <property type="entry name" value="PAS domain"/>
    <property type="match status" value="2"/>
</dbReference>
<dbReference type="PRINTS" id="PR00344">
    <property type="entry name" value="BCTRLSENSOR"/>
</dbReference>
<dbReference type="GO" id="GO:0000156">
    <property type="term" value="F:phosphorelay response regulator activity"/>
    <property type="evidence" value="ECO:0007669"/>
    <property type="project" value="TreeGrafter"/>
</dbReference>
<gene>
    <name evidence="9" type="ORF">GCM10008957_14960</name>
</gene>